<dbReference type="InterPro" id="IPR013767">
    <property type="entry name" value="PAS_fold"/>
</dbReference>
<evidence type="ECO:0000256" key="4">
    <source>
        <dbReference type="ARBA" id="ARBA00023136"/>
    </source>
</evidence>
<dbReference type="Pfam" id="PF03924">
    <property type="entry name" value="CHASE"/>
    <property type="match status" value="1"/>
</dbReference>
<dbReference type="SMART" id="SM00267">
    <property type="entry name" value="GGDEF"/>
    <property type="match status" value="1"/>
</dbReference>
<dbReference type="Pfam" id="PF00989">
    <property type="entry name" value="PAS"/>
    <property type="match status" value="1"/>
</dbReference>
<dbReference type="InterPro" id="IPR000160">
    <property type="entry name" value="GGDEF_dom"/>
</dbReference>
<evidence type="ECO:0000259" key="6">
    <source>
        <dbReference type="PROSITE" id="PS50112"/>
    </source>
</evidence>
<feature type="domain" description="PAS" evidence="6">
    <location>
        <begin position="351"/>
        <end position="404"/>
    </location>
</feature>
<evidence type="ECO:0000259" key="9">
    <source>
        <dbReference type="PROSITE" id="PS50887"/>
    </source>
</evidence>
<dbReference type="InterPro" id="IPR042240">
    <property type="entry name" value="CHASE_sf"/>
</dbReference>
<keyword evidence="2 5" id="KW-0812">Transmembrane</keyword>
<dbReference type="Pfam" id="PF13426">
    <property type="entry name" value="PAS_9"/>
    <property type="match status" value="1"/>
</dbReference>
<evidence type="ECO:0000313" key="10">
    <source>
        <dbReference type="EMBL" id="MCM5682483.1"/>
    </source>
</evidence>
<name>A0ABT0YV53_9BURK</name>
<dbReference type="CDD" id="cd00130">
    <property type="entry name" value="PAS"/>
    <property type="match status" value="2"/>
</dbReference>
<evidence type="ECO:0000256" key="3">
    <source>
        <dbReference type="ARBA" id="ARBA00022989"/>
    </source>
</evidence>
<dbReference type="InterPro" id="IPR000014">
    <property type="entry name" value="PAS"/>
</dbReference>
<evidence type="ECO:0000256" key="1">
    <source>
        <dbReference type="ARBA" id="ARBA00004370"/>
    </source>
</evidence>
<protein>
    <submittedName>
        <fullName evidence="10">CHASE domain-containing protein</fullName>
    </submittedName>
</protein>
<dbReference type="InterPro" id="IPR006189">
    <property type="entry name" value="CHASE_dom"/>
</dbReference>
<dbReference type="InterPro" id="IPR043128">
    <property type="entry name" value="Rev_trsase/Diguanyl_cyclase"/>
</dbReference>
<comment type="caution">
    <text evidence="10">The sequence shown here is derived from an EMBL/GenBank/DDBJ whole genome shotgun (WGS) entry which is preliminary data.</text>
</comment>
<dbReference type="InterPro" id="IPR052155">
    <property type="entry name" value="Biofilm_reg_signaling"/>
</dbReference>
<dbReference type="CDD" id="cd01949">
    <property type="entry name" value="GGDEF"/>
    <property type="match status" value="1"/>
</dbReference>
<evidence type="ECO:0000259" key="8">
    <source>
        <dbReference type="PROSITE" id="PS50839"/>
    </source>
</evidence>
<organism evidence="10 11">
    <name type="scientific">Caldimonas mangrovi</name>
    <dbReference type="NCBI Taxonomy" id="2944811"/>
    <lineage>
        <taxon>Bacteria</taxon>
        <taxon>Pseudomonadati</taxon>
        <taxon>Pseudomonadota</taxon>
        <taxon>Betaproteobacteria</taxon>
        <taxon>Burkholderiales</taxon>
        <taxon>Sphaerotilaceae</taxon>
        <taxon>Caldimonas</taxon>
    </lineage>
</organism>
<feature type="domain" description="PAC" evidence="7">
    <location>
        <begin position="563"/>
        <end position="615"/>
    </location>
</feature>
<keyword evidence="11" id="KW-1185">Reference proteome</keyword>
<feature type="domain" description="CHASE" evidence="8">
    <location>
        <begin position="75"/>
        <end position="265"/>
    </location>
</feature>
<feature type="domain" description="PAC" evidence="7">
    <location>
        <begin position="423"/>
        <end position="473"/>
    </location>
</feature>
<dbReference type="Pfam" id="PF00990">
    <property type="entry name" value="GGDEF"/>
    <property type="match status" value="1"/>
</dbReference>
<comment type="subcellular location">
    <subcellularLocation>
        <location evidence="1">Membrane</location>
    </subcellularLocation>
</comment>
<dbReference type="Gene3D" id="3.30.450.350">
    <property type="entry name" value="CHASE domain"/>
    <property type="match status" value="1"/>
</dbReference>
<evidence type="ECO:0000313" key="11">
    <source>
        <dbReference type="Proteomes" id="UP001165541"/>
    </source>
</evidence>
<feature type="transmembrane region" description="Helical" evidence="5">
    <location>
        <begin position="310"/>
        <end position="331"/>
    </location>
</feature>
<dbReference type="PROSITE" id="PS50112">
    <property type="entry name" value="PAS"/>
    <property type="match status" value="2"/>
</dbReference>
<dbReference type="SUPFAM" id="SSF55073">
    <property type="entry name" value="Nucleotide cyclase"/>
    <property type="match status" value="1"/>
</dbReference>
<feature type="domain" description="PAS" evidence="6">
    <location>
        <begin position="474"/>
        <end position="530"/>
    </location>
</feature>
<dbReference type="SMART" id="SM01079">
    <property type="entry name" value="CHASE"/>
    <property type="match status" value="1"/>
</dbReference>
<keyword evidence="4 5" id="KW-0472">Membrane</keyword>
<dbReference type="EMBL" id="JAMKFE010000019">
    <property type="protein sequence ID" value="MCM5682483.1"/>
    <property type="molecule type" value="Genomic_DNA"/>
</dbReference>
<dbReference type="PROSITE" id="PS50887">
    <property type="entry name" value="GGDEF"/>
    <property type="match status" value="1"/>
</dbReference>
<gene>
    <name evidence="10" type="ORF">M8A51_23385</name>
</gene>
<dbReference type="Proteomes" id="UP001165541">
    <property type="component" value="Unassembled WGS sequence"/>
</dbReference>
<evidence type="ECO:0000259" key="7">
    <source>
        <dbReference type="PROSITE" id="PS50113"/>
    </source>
</evidence>
<dbReference type="SUPFAM" id="SSF55785">
    <property type="entry name" value="PYP-like sensor domain (PAS domain)"/>
    <property type="match status" value="2"/>
</dbReference>
<dbReference type="NCBIfam" id="TIGR00254">
    <property type="entry name" value="GGDEF"/>
    <property type="match status" value="1"/>
</dbReference>
<keyword evidence="3 5" id="KW-1133">Transmembrane helix</keyword>
<dbReference type="SMART" id="SM00086">
    <property type="entry name" value="PAC"/>
    <property type="match status" value="2"/>
</dbReference>
<dbReference type="RefSeq" id="WP_251780962.1">
    <property type="nucleotide sequence ID" value="NZ_JAMKFE010000019.1"/>
</dbReference>
<feature type="domain" description="GGDEF" evidence="9">
    <location>
        <begin position="647"/>
        <end position="780"/>
    </location>
</feature>
<sequence>MFQPTADRTFALLPLLALLCGLALTAGAGWVTSDAERVSERARFERRADDVVQAVQEGMRDHEKLVLAAAGLIAAQPDVTRKQWREFAEALNLEARYPGVQGLGYARRTPAAELIGHKLQVRAEGFPEYDVLPPGQRDEYYPIVYLEPFYGRNLRAFGYDMYSEPVRRAAMQLARDTGLPALSGRVHLVQETEQAPQPGALLYLPVYRKDAPVHSVEQRRREIVGFVYSPYRMDDTMRAIIGGTAGGLAIELYDGDAGTSDAPLFADGLLEHWASPFARTRQIVSGQRFWTLRITAKPAFFVAAGASRTALVVGAGALASVLAAALMAALVDRRRHAVKLAEEMGLAHRDDEARIRAVIENTADAIVTVDRMGRICDVNRAAELIFGHPRDRLIGQSARVLVPERLRAQSDALYAQADPPRRMRVEWTGLRSDGREITVRLSMERTEIQGRTQFIWLVSDISEQRQAERVAQEAHQLRQAILEHTPLCTFTVDANGVITSINPAGVRLLGYGAEELVGLRTPLLFHDPEEITARADQLSAESASAVAPGFDVLVALARCGRAEERQWTYIRRDGARVPVELVTGALQDTQGAVFGFHFIAHDITEHARVRQHVESMATHDALTGLPNRRLMADRAVQCIGHARRTGKPFALLLLDLDGFKQVNDTFGHATGDEVLKAVAHALSDCVRAIDTIARLGGDEFVVLLHGPITADEAEAVADKIVARLDGGVAACRQRLQVTGSIGIALWSVHGADLDSLLAAADAAMYRAKQSGRNAWRPAVTAT</sequence>
<dbReference type="PANTHER" id="PTHR44757">
    <property type="entry name" value="DIGUANYLATE CYCLASE DGCP"/>
    <property type="match status" value="1"/>
</dbReference>
<dbReference type="InterPro" id="IPR000700">
    <property type="entry name" value="PAS-assoc_C"/>
</dbReference>
<dbReference type="InterPro" id="IPR035965">
    <property type="entry name" value="PAS-like_dom_sf"/>
</dbReference>
<dbReference type="Gene3D" id="3.30.450.20">
    <property type="entry name" value="PAS domain"/>
    <property type="match status" value="2"/>
</dbReference>
<dbReference type="InterPro" id="IPR029787">
    <property type="entry name" value="Nucleotide_cyclase"/>
</dbReference>
<reference evidence="10" key="1">
    <citation type="submission" date="2022-05" db="EMBL/GenBank/DDBJ databases">
        <title>Schlegelella sp. nov., isolated from mangrove soil.</title>
        <authorList>
            <person name="Liu Y."/>
            <person name="Ge X."/>
            <person name="Liu W."/>
        </authorList>
    </citation>
    <scope>NUCLEOTIDE SEQUENCE</scope>
    <source>
        <strain evidence="10">S2-27</strain>
    </source>
</reference>
<dbReference type="InterPro" id="IPR001610">
    <property type="entry name" value="PAC"/>
</dbReference>
<evidence type="ECO:0000256" key="5">
    <source>
        <dbReference type="SAM" id="Phobius"/>
    </source>
</evidence>
<dbReference type="NCBIfam" id="TIGR00229">
    <property type="entry name" value="sensory_box"/>
    <property type="match status" value="3"/>
</dbReference>
<dbReference type="SMART" id="SM00091">
    <property type="entry name" value="PAS"/>
    <property type="match status" value="2"/>
</dbReference>
<accession>A0ABT0YV53</accession>
<dbReference type="PROSITE" id="PS50113">
    <property type="entry name" value="PAC"/>
    <property type="match status" value="2"/>
</dbReference>
<dbReference type="PROSITE" id="PS50839">
    <property type="entry name" value="CHASE"/>
    <property type="match status" value="1"/>
</dbReference>
<proteinExistence type="predicted"/>
<dbReference type="Gene3D" id="3.30.70.270">
    <property type="match status" value="1"/>
</dbReference>
<evidence type="ECO:0000256" key="2">
    <source>
        <dbReference type="ARBA" id="ARBA00022692"/>
    </source>
</evidence>
<dbReference type="PANTHER" id="PTHR44757:SF2">
    <property type="entry name" value="BIOFILM ARCHITECTURE MAINTENANCE PROTEIN MBAA"/>
    <property type="match status" value="1"/>
</dbReference>